<sequence>MNRQESSFQFISLSILLSVALISFISIMMSLQHRFIKDESELYLPVIPTRYVVDDSFLTSVKDSIYYPFHAATAIINHLESFLSFQLQYKGIMKSKVSAELSELLFNNTIIEDCMNESNSKTCNRELQASTVVNYFKNLPNLNLSIASSKECQNMVDCSNKNHLNFRLKEPTFARSVDDIKKLLLKKKRPLLLSIPEFFADYYVPCTDKRVKESKECKNKDTYCPYNTDQNCGVISTSTYLEGGSFFVPAPPAYARTGNSMTFNLIGFNNDLITSGYPHQFKSLQLSKGGFIVKSLNGSGYGHTLNYLRGRISLEEDRQLCGVYSDINTWKPCNQHICTEENYLRARKKPPYVSDYYYAIVSETKGQNLSISLEDEYGLTETRLYLIDKKSFAVKTKFMETTQPYWRLSDYLMPVITHELNNSCSYWSIPYELVEKGISMEDASVATTLALDLPAIFDSLPK</sequence>
<proteinExistence type="predicted"/>
<dbReference type="PANTHER" id="PTHR35899:SF1">
    <property type="entry name" value="PEPTIDASE C1A PAPAIN C-TERMINAL DOMAIN-CONTAINING PROTEIN"/>
    <property type="match status" value="1"/>
</dbReference>
<keyword evidence="3" id="KW-1185">Reference proteome</keyword>
<dbReference type="InParanoid" id="A2EZ93"/>
<dbReference type="KEGG" id="tva:4759848"/>
<feature type="transmembrane region" description="Helical" evidence="1">
    <location>
        <begin position="6"/>
        <end position="27"/>
    </location>
</feature>
<name>A2EZ93_TRIV3</name>
<keyword evidence="1" id="KW-0472">Membrane</keyword>
<dbReference type="VEuPathDB" id="TrichDB:TVAG_051580"/>
<keyword evidence="1" id="KW-0812">Transmembrane</keyword>
<dbReference type="AlphaFoldDB" id="A2EZ93"/>
<dbReference type="EMBL" id="DS113549">
    <property type="protein sequence ID" value="EAY02026.1"/>
    <property type="molecule type" value="Genomic_DNA"/>
</dbReference>
<evidence type="ECO:0000313" key="3">
    <source>
        <dbReference type="Proteomes" id="UP000001542"/>
    </source>
</evidence>
<reference evidence="2" key="1">
    <citation type="submission" date="2006-10" db="EMBL/GenBank/DDBJ databases">
        <authorList>
            <person name="Amadeo P."/>
            <person name="Zhao Q."/>
            <person name="Wortman J."/>
            <person name="Fraser-Liggett C."/>
            <person name="Carlton J."/>
        </authorList>
    </citation>
    <scope>NUCLEOTIDE SEQUENCE</scope>
    <source>
        <strain evidence="2">G3</strain>
    </source>
</reference>
<dbReference type="Proteomes" id="UP000001542">
    <property type="component" value="Unassembled WGS sequence"/>
</dbReference>
<protein>
    <submittedName>
        <fullName evidence="2">Uncharacterized protein</fullName>
    </submittedName>
</protein>
<dbReference type="PANTHER" id="PTHR35899">
    <property type="entry name" value="PAPAIN FAMILY CYSTEINE PROTEASE DOMAIN CONTAINING PROTEIN"/>
    <property type="match status" value="1"/>
</dbReference>
<gene>
    <name evidence="2" type="ORF">TVAG_051580</name>
</gene>
<accession>A2EZ93</accession>
<dbReference type="VEuPathDB" id="TrichDB:TVAGG3_0807670"/>
<organism evidence="2 3">
    <name type="scientific">Trichomonas vaginalis (strain ATCC PRA-98 / G3)</name>
    <dbReference type="NCBI Taxonomy" id="412133"/>
    <lineage>
        <taxon>Eukaryota</taxon>
        <taxon>Metamonada</taxon>
        <taxon>Parabasalia</taxon>
        <taxon>Trichomonadida</taxon>
        <taxon>Trichomonadidae</taxon>
        <taxon>Trichomonas</taxon>
    </lineage>
</organism>
<evidence type="ECO:0000256" key="1">
    <source>
        <dbReference type="SAM" id="Phobius"/>
    </source>
</evidence>
<reference evidence="2" key="2">
    <citation type="journal article" date="2007" name="Science">
        <title>Draft genome sequence of the sexually transmitted pathogen Trichomonas vaginalis.</title>
        <authorList>
            <person name="Carlton J.M."/>
            <person name="Hirt R.P."/>
            <person name="Silva J.C."/>
            <person name="Delcher A.L."/>
            <person name="Schatz M."/>
            <person name="Zhao Q."/>
            <person name="Wortman J.R."/>
            <person name="Bidwell S.L."/>
            <person name="Alsmark U.C.M."/>
            <person name="Besteiro S."/>
            <person name="Sicheritz-Ponten T."/>
            <person name="Noel C.J."/>
            <person name="Dacks J.B."/>
            <person name="Foster P.G."/>
            <person name="Simillion C."/>
            <person name="Van de Peer Y."/>
            <person name="Miranda-Saavedra D."/>
            <person name="Barton G.J."/>
            <person name="Westrop G.D."/>
            <person name="Mueller S."/>
            <person name="Dessi D."/>
            <person name="Fiori P.L."/>
            <person name="Ren Q."/>
            <person name="Paulsen I."/>
            <person name="Zhang H."/>
            <person name="Bastida-Corcuera F.D."/>
            <person name="Simoes-Barbosa A."/>
            <person name="Brown M.T."/>
            <person name="Hayes R.D."/>
            <person name="Mukherjee M."/>
            <person name="Okumura C.Y."/>
            <person name="Schneider R."/>
            <person name="Smith A.J."/>
            <person name="Vanacova S."/>
            <person name="Villalvazo M."/>
            <person name="Haas B.J."/>
            <person name="Pertea M."/>
            <person name="Feldblyum T.V."/>
            <person name="Utterback T.R."/>
            <person name="Shu C.L."/>
            <person name="Osoegawa K."/>
            <person name="de Jong P.J."/>
            <person name="Hrdy I."/>
            <person name="Horvathova L."/>
            <person name="Zubacova Z."/>
            <person name="Dolezal P."/>
            <person name="Malik S.B."/>
            <person name="Logsdon J.M. Jr."/>
            <person name="Henze K."/>
            <person name="Gupta A."/>
            <person name="Wang C.C."/>
            <person name="Dunne R.L."/>
            <person name="Upcroft J.A."/>
            <person name="Upcroft P."/>
            <person name="White O."/>
            <person name="Salzberg S.L."/>
            <person name="Tang P."/>
            <person name="Chiu C.-H."/>
            <person name="Lee Y.-S."/>
            <person name="Embley T.M."/>
            <person name="Coombs G.H."/>
            <person name="Mottram J.C."/>
            <person name="Tachezy J."/>
            <person name="Fraser-Liggett C.M."/>
            <person name="Johnson P.J."/>
        </authorList>
    </citation>
    <scope>NUCLEOTIDE SEQUENCE [LARGE SCALE GENOMIC DNA]</scope>
    <source>
        <strain evidence="2">G3</strain>
    </source>
</reference>
<keyword evidence="1" id="KW-1133">Transmembrane helix</keyword>
<evidence type="ECO:0000313" key="2">
    <source>
        <dbReference type="EMBL" id="EAY02026.1"/>
    </source>
</evidence>
<dbReference type="OrthoDB" id="10676566at2759"/>
<dbReference type="RefSeq" id="XP_001330486.1">
    <property type="nucleotide sequence ID" value="XM_001330451.1"/>
</dbReference>